<keyword evidence="3" id="KW-1185">Reference proteome</keyword>
<evidence type="ECO:0000313" key="2">
    <source>
        <dbReference type="EMBL" id="MFD1150484.1"/>
    </source>
</evidence>
<comment type="caution">
    <text evidence="2">The sequence shown here is derived from an EMBL/GenBank/DDBJ whole genome shotgun (WGS) entry which is preliminary data.</text>
</comment>
<accession>A0ABW3R0D1</accession>
<evidence type="ECO:0000259" key="1">
    <source>
        <dbReference type="SMART" id="SM00860"/>
    </source>
</evidence>
<dbReference type="SUPFAM" id="SSF160631">
    <property type="entry name" value="SMI1/KNR4-like"/>
    <property type="match status" value="1"/>
</dbReference>
<proteinExistence type="predicted"/>
<dbReference type="Pfam" id="PF09346">
    <property type="entry name" value="SMI1_KNR4"/>
    <property type="match status" value="1"/>
</dbReference>
<dbReference type="SMART" id="SM00860">
    <property type="entry name" value="SMI1_KNR4"/>
    <property type="match status" value="1"/>
</dbReference>
<dbReference type="EMBL" id="JBHTLK010000162">
    <property type="protein sequence ID" value="MFD1150484.1"/>
    <property type="molecule type" value="Genomic_DNA"/>
</dbReference>
<dbReference type="Gene3D" id="3.40.1580.10">
    <property type="entry name" value="SMI1/KNR4-like"/>
    <property type="match status" value="1"/>
</dbReference>
<reference evidence="3" key="1">
    <citation type="journal article" date="2019" name="Int. J. Syst. Evol. Microbiol.">
        <title>The Global Catalogue of Microorganisms (GCM) 10K type strain sequencing project: providing services to taxonomists for standard genome sequencing and annotation.</title>
        <authorList>
            <consortium name="The Broad Institute Genomics Platform"/>
            <consortium name="The Broad Institute Genome Sequencing Center for Infectious Disease"/>
            <person name="Wu L."/>
            <person name="Ma J."/>
        </authorList>
    </citation>
    <scope>NUCLEOTIDE SEQUENCE [LARGE SCALE GENOMIC DNA]</scope>
    <source>
        <strain evidence="3">CCUG 60214</strain>
    </source>
</reference>
<dbReference type="InterPro" id="IPR018958">
    <property type="entry name" value="Knr4/Smi1-like_dom"/>
</dbReference>
<dbReference type="Proteomes" id="UP001597168">
    <property type="component" value="Unassembled WGS sequence"/>
</dbReference>
<feature type="domain" description="Knr4/Smi1-like" evidence="1">
    <location>
        <begin position="9"/>
        <end position="170"/>
    </location>
</feature>
<gene>
    <name evidence="2" type="ORF">ACFQ3T_25410</name>
</gene>
<sequence length="183" mass="21037">MVGSLPAAPLALDEVEEAERQFGVVFPEEYREFLLTVSAGGDAKTNRLTRTSEGWGWVGDDRTDLARLAEPFRDRAEIQRLWDELEPREPSRDYEPAEWQAWDDECGVVYDLETVGALYMWTDGINDAWLVISGPLAGTMWLDMRPTSDVVVPIKAEDGRVMRFSEWHLADDTTWWDRIRRGE</sequence>
<dbReference type="RefSeq" id="WP_380726610.1">
    <property type="nucleotide sequence ID" value="NZ_JBHTLK010000162.1"/>
</dbReference>
<evidence type="ECO:0000313" key="3">
    <source>
        <dbReference type="Proteomes" id="UP001597168"/>
    </source>
</evidence>
<name>A0ABW3R0D1_9PSEU</name>
<dbReference type="InterPro" id="IPR037883">
    <property type="entry name" value="Knr4/Smi1-like_sf"/>
</dbReference>
<protein>
    <submittedName>
        <fullName evidence="2">SMI1/KNR4 family protein</fullName>
    </submittedName>
</protein>
<organism evidence="2 3">
    <name type="scientific">Saccharothrix hoggarensis</name>
    <dbReference type="NCBI Taxonomy" id="913853"/>
    <lineage>
        <taxon>Bacteria</taxon>
        <taxon>Bacillati</taxon>
        <taxon>Actinomycetota</taxon>
        <taxon>Actinomycetes</taxon>
        <taxon>Pseudonocardiales</taxon>
        <taxon>Pseudonocardiaceae</taxon>
        <taxon>Saccharothrix</taxon>
    </lineage>
</organism>